<dbReference type="SMART" id="SM00823">
    <property type="entry name" value="PKS_PP"/>
    <property type="match status" value="1"/>
</dbReference>
<dbReference type="GO" id="GO:0005737">
    <property type="term" value="C:cytoplasm"/>
    <property type="evidence" value="ECO:0007669"/>
    <property type="project" value="TreeGrafter"/>
</dbReference>
<dbReference type="Pfam" id="PF00109">
    <property type="entry name" value="ketoacyl-synt"/>
    <property type="match status" value="1"/>
</dbReference>
<dbReference type="PROSITE" id="PS52019">
    <property type="entry name" value="PKS_MFAS_DH"/>
    <property type="match status" value="1"/>
</dbReference>
<evidence type="ECO:0000256" key="2">
    <source>
        <dbReference type="ARBA" id="ARBA00022450"/>
    </source>
</evidence>
<dbReference type="InterPro" id="IPR016036">
    <property type="entry name" value="Malonyl_transacylase_ACP-bd"/>
</dbReference>
<proteinExistence type="predicted"/>
<dbReference type="Gene3D" id="3.30.559.30">
    <property type="entry name" value="Nonribosomal peptide synthetase, condensation domain"/>
    <property type="match status" value="1"/>
</dbReference>
<dbReference type="CDD" id="cd19531">
    <property type="entry name" value="LCL_NRPS-like"/>
    <property type="match status" value="1"/>
</dbReference>
<dbReference type="Pfam" id="PF00550">
    <property type="entry name" value="PP-binding"/>
    <property type="match status" value="1"/>
</dbReference>
<dbReference type="SMART" id="SM00827">
    <property type="entry name" value="PKS_AT"/>
    <property type="match status" value="1"/>
</dbReference>
<dbReference type="SMART" id="SM00825">
    <property type="entry name" value="PKS_KS"/>
    <property type="match status" value="1"/>
</dbReference>
<dbReference type="SMART" id="SM00822">
    <property type="entry name" value="PKS_KR"/>
    <property type="match status" value="1"/>
</dbReference>
<comment type="cofactor">
    <cofactor evidence="1">
        <name>pantetheine 4'-phosphate</name>
        <dbReference type="ChEBI" id="CHEBI:47942"/>
    </cofactor>
</comment>
<feature type="active site" description="Proton donor; for dehydratase activity" evidence="5">
    <location>
        <position position="1132"/>
    </location>
</feature>
<feature type="region of interest" description="C-terminal hotdog fold" evidence="5">
    <location>
        <begin position="1071"/>
        <end position="1219"/>
    </location>
</feature>
<name>A0A2A4TB42_9DELT</name>
<dbReference type="InterPro" id="IPR057326">
    <property type="entry name" value="KR_dom"/>
</dbReference>
<dbReference type="SUPFAM" id="SSF53901">
    <property type="entry name" value="Thiolase-like"/>
    <property type="match status" value="1"/>
</dbReference>
<dbReference type="InterPro" id="IPR001227">
    <property type="entry name" value="Ac_transferase_dom_sf"/>
</dbReference>
<dbReference type="EMBL" id="NVSR01000002">
    <property type="protein sequence ID" value="PCI30762.1"/>
    <property type="molecule type" value="Genomic_DNA"/>
</dbReference>
<dbReference type="InterPro" id="IPR049900">
    <property type="entry name" value="PKS_mFAS_DH"/>
</dbReference>
<dbReference type="Proteomes" id="UP000218113">
    <property type="component" value="Unassembled WGS sequence"/>
</dbReference>
<dbReference type="InterPro" id="IPR023213">
    <property type="entry name" value="CAT-like_dom_sf"/>
</dbReference>
<keyword evidence="3" id="KW-0597">Phosphoprotein</keyword>
<dbReference type="GO" id="GO:0006633">
    <property type="term" value="P:fatty acid biosynthetic process"/>
    <property type="evidence" value="ECO:0007669"/>
    <property type="project" value="InterPro"/>
</dbReference>
<dbReference type="SUPFAM" id="SSF47336">
    <property type="entry name" value="ACP-like"/>
    <property type="match status" value="1"/>
</dbReference>
<dbReference type="SUPFAM" id="SSF51735">
    <property type="entry name" value="NAD(P)-binding Rossmann-fold domains"/>
    <property type="match status" value="2"/>
</dbReference>
<reference evidence="10" key="1">
    <citation type="submission" date="2017-08" db="EMBL/GenBank/DDBJ databases">
        <title>A dynamic microbial community with high functional redundancy inhabits the cold, oxic subseafloor aquifer.</title>
        <authorList>
            <person name="Tully B.J."/>
            <person name="Wheat C.G."/>
            <person name="Glazer B.T."/>
            <person name="Huber J.A."/>
        </authorList>
    </citation>
    <scope>NUCLEOTIDE SEQUENCE [LARGE SCALE GENOMIC DNA]</scope>
</reference>
<dbReference type="Gene3D" id="3.40.50.720">
    <property type="entry name" value="NAD(P)-binding Rossmann-like Domain"/>
    <property type="match status" value="1"/>
</dbReference>
<organism evidence="9 10">
    <name type="scientific">SAR324 cluster bacterium</name>
    <dbReference type="NCBI Taxonomy" id="2024889"/>
    <lineage>
        <taxon>Bacteria</taxon>
        <taxon>Deltaproteobacteria</taxon>
        <taxon>SAR324 cluster</taxon>
    </lineage>
</organism>
<dbReference type="InterPro" id="IPR049551">
    <property type="entry name" value="PKS_DH_C"/>
</dbReference>
<dbReference type="GO" id="GO:0005886">
    <property type="term" value="C:plasma membrane"/>
    <property type="evidence" value="ECO:0007669"/>
    <property type="project" value="TreeGrafter"/>
</dbReference>
<dbReference type="GO" id="GO:0031177">
    <property type="term" value="F:phosphopantetheine binding"/>
    <property type="evidence" value="ECO:0007669"/>
    <property type="project" value="InterPro"/>
</dbReference>
<dbReference type="Gene3D" id="1.10.1200.10">
    <property type="entry name" value="ACP-like"/>
    <property type="match status" value="1"/>
</dbReference>
<comment type="caution">
    <text evidence="9">The sequence shown here is derived from an EMBL/GenBank/DDBJ whole genome shotgun (WGS) entry which is preliminary data.</text>
</comment>
<dbReference type="InterPro" id="IPR009081">
    <property type="entry name" value="PP-bd_ACP"/>
</dbReference>
<dbReference type="PROSITE" id="PS00606">
    <property type="entry name" value="KS3_1"/>
    <property type="match status" value="1"/>
</dbReference>
<dbReference type="Gene3D" id="3.40.366.10">
    <property type="entry name" value="Malonyl-Coenzyme A Acyl Carrier Protein, domain 2"/>
    <property type="match status" value="1"/>
</dbReference>
<dbReference type="Pfam" id="PF00698">
    <property type="entry name" value="Acyl_transf_1"/>
    <property type="match status" value="1"/>
</dbReference>
<dbReference type="InterPro" id="IPR020807">
    <property type="entry name" value="PKS_DH"/>
</dbReference>
<dbReference type="SUPFAM" id="SSF52151">
    <property type="entry name" value="FabD/lysophospholipase-like"/>
    <property type="match status" value="1"/>
</dbReference>
<dbReference type="InterPro" id="IPR049552">
    <property type="entry name" value="PKS_DH_N"/>
</dbReference>
<dbReference type="InterPro" id="IPR016039">
    <property type="entry name" value="Thiolase-like"/>
</dbReference>
<dbReference type="InterPro" id="IPR020806">
    <property type="entry name" value="PKS_PP-bd"/>
</dbReference>
<dbReference type="Gene3D" id="3.10.129.110">
    <property type="entry name" value="Polyketide synthase dehydratase"/>
    <property type="match status" value="1"/>
</dbReference>
<feature type="domain" description="PKS/mFAS DH" evidence="8">
    <location>
        <begin position="930"/>
        <end position="1219"/>
    </location>
</feature>
<dbReference type="SUPFAM" id="SSF55048">
    <property type="entry name" value="Probable ACP-binding domain of malonyl-CoA ACP transacylase"/>
    <property type="match status" value="1"/>
</dbReference>
<dbReference type="Pfam" id="PF21089">
    <property type="entry name" value="PKS_DH_N"/>
    <property type="match status" value="1"/>
</dbReference>
<keyword evidence="2" id="KW-0596">Phosphopantetheine</keyword>
<feature type="domain" description="Carrier" evidence="6">
    <location>
        <begin position="1740"/>
        <end position="1815"/>
    </location>
</feature>
<dbReference type="Gene3D" id="3.30.559.10">
    <property type="entry name" value="Chloramphenicol acetyltransferase-like domain"/>
    <property type="match status" value="1"/>
</dbReference>
<dbReference type="InterPro" id="IPR032821">
    <property type="entry name" value="PKS_assoc"/>
</dbReference>
<dbReference type="FunFam" id="3.40.47.10:FF:000019">
    <property type="entry name" value="Polyketide synthase type I"/>
    <property type="match status" value="1"/>
</dbReference>
<dbReference type="Pfam" id="PF00668">
    <property type="entry name" value="Condensation"/>
    <property type="match status" value="1"/>
</dbReference>
<keyword evidence="4" id="KW-0808">Transferase</keyword>
<dbReference type="InterPro" id="IPR016035">
    <property type="entry name" value="Acyl_Trfase/lysoPLipase"/>
</dbReference>
<dbReference type="Gene3D" id="3.40.47.10">
    <property type="match status" value="1"/>
</dbReference>
<sequence>MDGKQSTKQLTPAQRALLALKKASRKIERLERESIAIIGMGCRFPGGANSIDKFWKFLKEEKDAVKEVSPDRWDMERYYDPDPEAAFKVYTKQAALLEEPLDEFDPAFFRISPIEAKTLDPQHRILLEVSWEALENGAVDPLSLPKETGIYVGMMGNDHTHLMRSLGYPDVYAVTGNDTYFAVGRLAFQLGITGPNIAIGAACASSLVTIHLACQSLRLGEIDLALAGGVQIITTPETSIGVSNLRALAPDGRCKTFDQSADGYGRGEGCGIVVLKRLSDALADRDHIWAIVKGSATNHNGSNAGLTAPDRNAQISVIQKALKLANVTGDKIGYVEAHGTGTPLGDPIEINSIVAALGERVNPLYVGSVKTNIGHLEPAAGVAGLIKTALALHQQEIPAHLHFKNPSTYIDWDNLPVKIPSSPQPWPRGNEERLAGVSSFGMGGANAHVILQEAPLRKEPHFIERSNHLMVFSAKTRPGLFDLLHRYENYLSQPKVSQENFGDICFTTTMGRAHFPERLSITSFGIESALSKLRLAKSSLKLELESDFESPRVEGKIAFLFTGQGSQYIDMGRILYETEPLFKKILHQCDEILRPWIKGGLLSILYPSLISESEGLCDYTLDDTIYTQPALFAIEYALAKLWISWGVNPDVLIGHSVGEYAAACIAGVFSLEDGLKLIAERARLMQAQPKDGDMLSVLASEARVTEILQPFLADVEVAVVNGPNSVVVSGRRTVIDQVVEILEKKKIKIKRLTVSHAFHSVLMEPLLDEFEKVAQEIQFASPKIDLVSNLTGQLASEEISTPEYWRRHVREGVQFFQGMQTLEEMGVNLFLEMGPAPTLLGMGRQCVREDSAFLWLPSLRKQNDDWQQILESLGQVYQWGMTIDWGAFEKASPHHKTPLPTYPFQRQSYWYEYDETITRRLHREDIQKIHPLIDRQIESGAMSRQGELLYETELTAGSTKYLADHLVFDHVIFPATGYLEMVLSVGKDLLKNQILQISEFNIQRALLLPPQGAVPIKVQLSLTPLDSGYSWEIFSRQGQNDWLEHGRGIIHSSQPETVDGASLVDLKSQISDRIDLKEHYRWFKKRGVEYGAHFQSIRQIFSSELQVLGEIEIPVSLQKEVSKNVIHPVILDACLRLAAVTITEESGTDIFLPTSIKRVTLFTQEPLSAIWVHGIQSDVEGASSPTHRTFDMTLYSPTGEIVARLNDFIARRANPRSLLGNLSKGQDGLADFFFQPNWKESEVLEKREVSASDQVLLLIYPLESSNDLKELLKTLVQYLNHMTVQEIKLGSQYRKVSPDRWEIPSADPKAIGEVILEMKKPDQVFFFSGIYSQNMEESGQLAKSLEEGNLSLFRLFKAFNLKGWLDDFELTVLTVDAWQAGMSDFINPYVGALTGFARSAAKEYPGCLIRCLDISQEDLQSLESRKRLNQLIQDEPATGGTEFIALRQGKRLKNSPIPISLPAPKQSTFKKKGVYLIAGGTGGLGLTLCEYLTEKYDAKVILTGRRELDETAEQKHTLMTRDSGEIFYVQADLTDLESMQAAVSESKEQYGKIDGVFHSALVLRDGTIANLSEDDLKIALASKVFGSQTLYQSVANEELDFLIFFSSAQSFVGSPGQSAYASGNTFEDAYSSHLNRIAPFPVKVINWGFWGEAGVVSDEEYSQRFAAQGILPIRLEEGMEALERIVSSQLSQVIAIKAEPKGLATLGVDTKVKNVHFSNEVITNVVLEEITSAVPNTQVELIEKYLKDQVRKFVGETIPTTDLKNKSFIELGVDSLLSIELTNQIKKDLQVKLPIEKLLSGITINELVTELALEITGDESSKNESEVDESQLYEMIGPVPVPRDRDFPLSFNQESAWQHHLSHPKDPTFNIPTKVIFKGDLNRKVMIKAYNEIWDRHEVLRCTFKIVDNVAIQRPKTFDKYIFEELDISHLSGFEQEKALQGVQEENFKTPFDIERGPVWRMKLVKQAEDLHILYICIHHLAIDAQSYMIFLDDFVALYKAFLQGKPSPLPTLAIQYADYAYWQRQIFTPEKLQERLAYWKDMLAETPEPLKLSDTVRRATQPGESKHMEMTLSAALTEQLKEIGGQKEVTLYMTLVTALSLLLKRLSGSDDIIIGSPTSQRKHEDVQSIIGYLSGMSILRIDMTGLKSVGGLMARVKKVVTGAIKNQDLTFMQLRHLFRKDGTIPVARPHQVVLNALPVTSDLISLPGLTIQAVPIQRTVMVGDLAISIEKRETKDGEPYFGGIWRYRSSLFSEEAVRTMMDDFLNILELIVDTPDIDLASVLTNEGKGKK</sequence>
<dbReference type="InterPro" id="IPR006162">
    <property type="entry name" value="Ppantetheine_attach_site"/>
</dbReference>
<dbReference type="Pfam" id="PF14765">
    <property type="entry name" value="PS-DH"/>
    <property type="match status" value="1"/>
</dbReference>
<evidence type="ECO:0000259" key="8">
    <source>
        <dbReference type="PROSITE" id="PS52019"/>
    </source>
</evidence>
<dbReference type="InterPro" id="IPR014030">
    <property type="entry name" value="Ketoacyl_synth_N"/>
</dbReference>
<dbReference type="Pfam" id="PF02801">
    <property type="entry name" value="Ketoacyl-synt_C"/>
    <property type="match status" value="1"/>
</dbReference>
<dbReference type="InterPro" id="IPR036291">
    <property type="entry name" value="NAD(P)-bd_dom_sf"/>
</dbReference>
<dbReference type="InterPro" id="IPR020841">
    <property type="entry name" value="PKS_Beta-ketoAc_synthase_dom"/>
</dbReference>
<dbReference type="SMART" id="SM00826">
    <property type="entry name" value="PKS_DH"/>
    <property type="match status" value="1"/>
</dbReference>
<evidence type="ECO:0000256" key="5">
    <source>
        <dbReference type="PROSITE-ProRule" id="PRU01363"/>
    </source>
</evidence>
<dbReference type="GO" id="GO:0004312">
    <property type="term" value="F:fatty acid synthase activity"/>
    <property type="evidence" value="ECO:0007669"/>
    <property type="project" value="TreeGrafter"/>
</dbReference>
<dbReference type="GO" id="GO:0071770">
    <property type="term" value="P:DIM/DIP cell wall layer assembly"/>
    <property type="evidence" value="ECO:0007669"/>
    <property type="project" value="TreeGrafter"/>
</dbReference>
<evidence type="ECO:0000313" key="9">
    <source>
        <dbReference type="EMBL" id="PCI30762.1"/>
    </source>
</evidence>
<dbReference type="PROSITE" id="PS52004">
    <property type="entry name" value="KS3_2"/>
    <property type="match status" value="1"/>
</dbReference>
<evidence type="ECO:0000259" key="6">
    <source>
        <dbReference type="PROSITE" id="PS50075"/>
    </source>
</evidence>
<feature type="domain" description="Ketosynthase family 3 (KS3)" evidence="7">
    <location>
        <begin position="32"/>
        <end position="453"/>
    </location>
</feature>
<dbReference type="Gene3D" id="3.30.70.3290">
    <property type="match status" value="1"/>
</dbReference>
<dbReference type="CDD" id="cd00833">
    <property type="entry name" value="PKS"/>
    <property type="match status" value="1"/>
</dbReference>
<dbReference type="InterPro" id="IPR014031">
    <property type="entry name" value="Ketoacyl_synth_C"/>
</dbReference>
<feature type="region of interest" description="N-terminal hotdog fold" evidence="5">
    <location>
        <begin position="930"/>
        <end position="1057"/>
    </location>
</feature>
<dbReference type="InterPro" id="IPR018201">
    <property type="entry name" value="Ketoacyl_synth_AS"/>
</dbReference>
<evidence type="ECO:0000256" key="3">
    <source>
        <dbReference type="ARBA" id="ARBA00022553"/>
    </source>
</evidence>
<protein>
    <submittedName>
        <fullName evidence="9">Uncharacterized protein</fullName>
    </submittedName>
</protein>
<dbReference type="InterPro" id="IPR001242">
    <property type="entry name" value="Condensation_dom"/>
</dbReference>
<dbReference type="Pfam" id="PF08659">
    <property type="entry name" value="KR"/>
    <property type="match status" value="1"/>
</dbReference>
<dbReference type="GO" id="GO:0004315">
    <property type="term" value="F:3-oxoacyl-[acyl-carrier-protein] synthase activity"/>
    <property type="evidence" value="ECO:0007669"/>
    <property type="project" value="InterPro"/>
</dbReference>
<dbReference type="InterPro" id="IPR042104">
    <property type="entry name" value="PKS_dehydratase_sf"/>
</dbReference>
<evidence type="ECO:0000256" key="1">
    <source>
        <dbReference type="ARBA" id="ARBA00001957"/>
    </source>
</evidence>
<dbReference type="PROSITE" id="PS00012">
    <property type="entry name" value="PHOSPHOPANTETHEINE"/>
    <property type="match status" value="1"/>
</dbReference>
<dbReference type="FunFam" id="3.40.366.10:FF:000002">
    <property type="entry name" value="Probable polyketide synthase 2"/>
    <property type="match status" value="1"/>
</dbReference>
<dbReference type="InterPro" id="IPR013968">
    <property type="entry name" value="PKS_KR"/>
</dbReference>
<dbReference type="InterPro" id="IPR050091">
    <property type="entry name" value="PKS_NRPS_Biosynth_Enz"/>
</dbReference>
<dbReference type="Pfam" id="PF16197">
    <property type="entry name" value="KAsynt_C_assoc"/>
    <property type="match status" value="1"/>
</dbReference>
<evidence type="ECO:0000259" key="7">
    <source>
        <dbReference type="PROSITE" id="PS52004"/>
    </source>
</evidence>
<feature type="active site" description="Proton acceptor; for dehydratase activity" evidence="5">
    <location>
        <position position="965"/>
    </location>
</feature>
<dbReference type="PROSITE" id="PS50075">
    <property type="entry name" value="CARRIER"/>
    <property type="match status" value="1"/>
</dbReference>
<dbReference type="InterPro" id="IPR014043">
    <property type="entry name" value="Acyl_transferase_dom"/>
</dbReference>
<dbReference type="SUPFAM" id="SSF52777">
    <property type="entry name" value="CoA-dependent acyltransferases"/>
    <property type="match status" value="2"/>
</dbReference>
<gene>
    <name evidence="9" type="ORF">COB67_01015</name>
</gene>
<accession>A0A2A4TB42</accession>
<dbReference type="CDD" id="cd08953">
    <property type="entry name" value="KR_2_SDR_x"/>
    <property type="match status" value="1"/>
</dbReference>
<dbReference type="PANTHER" id="PTHR43775:SF37">
    <property type="entry name" value="SI:DKEY-61P9.11"/>
    <property type="match status" value="1"/>
</dbReference>
<evidence type="ECO:0000256" key="4">
    <source>
        <dbReference type="ARBA" id="ARBA00022679"/>
    </source>
</evidence>
<evidence type="ECO:0000313" key="10">
    <source>
        <dbReference type="Proteomes" id="UP000218113"/>
    </source>
</evidence>
<dbReference type="PANTHER" id="PTHR43775">
    <property type="entry name" value="FATTY ACID SYNTHASE"/>
    <property type="match status" value="1"/>
</dbReference>
<dbReference type="InterPro" id="IPR036736">
    <property type="entry name" value="ACP-like_sf"/>
</dbReference>